<feature type="chain" id="PRO_5047132791" evidence="1">
    <location>
        <begin position="35"/>
        <end position="280"/>
    </location>
</feature>
<sequence>MHRSQLLWSAPARAVVVALALLAMLAGPVPSASAARLKAPAADCATTLRCDLAELERLSMADRVEMVRELQRQHGPAFEPGFRRWAAIAGVMSAARDRGLGGSGTWMSVTNAGLMEAMERGLARGRDPEADVYGNPGAVRWSTYLTDLAAGRLAARPRHDKEWSTAEQTSLDHGDRVARAEFGLRPTPSEQRFKQLTDLYRWAMQHEQELPAQLGTLAPVLWWFTDVRNEDSYRLSAEIAMTVSFGPPGIESLTRLLRQIHHKCPTCNSPLPVPVRAGAL</sequence>
<evidence type="ECO:0000256" key="1">
    <source>
        <dbReference type="SAM" id="SignalP"/>
    </source>
</evidence>
<keyword evidence="1" id="KW-0732">Signal</keyword>
<reference evidence="2 3" key="1">
    <citation type="submission" date="2020-11" db="EMBL/GenBank/DDBJ databases">
        <title>Streptomyces spirodelae sp. nov., isolated from duckweed.</title>
        <authorList>
            <person name="Saimee Y."/>
            <person name="Duangmal K."/>
        </authorList>
    </citation>
    <scope>NUCLEOTIDE SEQUENCE [LARGE SCALE GENOMIC DNA]</scope>
    <source>
        <strain evidence="2 3">S16-07</strain>
    </source>
</reference>
<name>A0ABS3X520_9ACTN</name>
<dbReference type="RefSeq" id="WP_209237056.1">
    <property type="nucleotide sequence ID" value="NZ_JADKMA010000001.1"/>
</dbReference>
<gene>
    <name evidence="2" type="ORF">ITI46_00355</name>
</gene>
<dbReference type="EMBL" id="JADKMA010000001">
    <property type="protein sequence ID" value="MBO8190176.1"/>
    <property type="molecule type" value="Genomic_DNA"/>
</dbReference>
<proteinExistence type="predicted"/>
<evidence type="ECO:0000313" key="3">
    <source>
        <dbReference type="Proteomes" id="UP001519064"/>
    </source>
</evidence>
<evidence type="ECO:0000313" key="2">
    <source>
        <dbReference type="EMBL" id="MBO8190176.1"/>
    </source>
</evidence>
<accession>A0ABS3X520</accession>
<organism evidence="2 3">
    <name type="scientific">Streptomyces oryzae</name>
    <dbReference type="NCBI Taxonomy" id="1434886"/>
    <lineage>
        <taxon>Bacteria</taxon>
        <taxon>Bacillati</taxon>
        <taxon>Actinomycetota</taxon>
        <taxon>Actinomycetes</taxon>
        <taxon>Kitasatosporales</taxon>
        <taxon>Streptomycetaceae</taxon>
        <taxon>Streptomyces</taxon>
    </lineage>
</organism>
<feature type="signal peptide" evidence="1">
    <location>
        <begin position="1"/>
        <end position="34"/>
    </location>
</feature>
<keyword evidence="3" id="KW-1185">Reference proteome</keyword>
<protein>
    <submittedName>
        <fullName evidence="2">Uncharacterized protein</fullName>
    </submittedName>
</protein>
<comment type="caution">
    <text evidence="2">The sequence shown here is derived from an EMBL/GenBank/DDBJ whole genome shotgun (WGS) entry which is preliminary data.</text>
</comment>
<dbReference type="Proteomes" id="UP001519064">
    <property type="component" value="Unassembled WGS sequence"/>
</dbReference>